<evidence type="ECO:0000313" key="3">
    <source>
        <dbReference type="Proteomes" id="UP000331127"/>
    </source>
</evidence>
<organism evidence="2 3">
    <name type="scientific">Acrocarpospora macrocephala</name>
    <dbReference type="NCBI Taxonomy" id="150177"/>
    <lineage>
        <taxon>Bacteria</taxon>
        <taxon>Bacillati</taxon>
        <taxon>Actinomycetota</taxon>
        <taxon>Actinomycetes</taxon>
        <taxon>Streptosporangiales</taxon>
        <taxon>Streptosporangiaceae</taxon>
        <taxon>Acrocarpospora</taxon>
    </lineage>
</organism>
<accession>A0A5M3X6G5</accession>
<feature type="compositionally biased region" description="Pro residues" evidence="1">
    <location>
        <begin position="41"/>
        <end position="52"/>
    </location>
</feature>
<protein>
    <submittedName>
        <fullName evidence="2">Uncharacterized protein</fullName>
    </submittedName>
</protein>
<dbReference type="EMBL" id="BLAE01000096">
    <property type="protein sequence ID" value="GES16256.1"/>
    <property type="molecule type" value="Genomic_DNA"/>
</dbReference>
<dbReference type="AlphaFoldDB" id="A0A5M3X6G5"/>
<sequence length="73" mass="7729">MRGDRLGVGNAGPNGQIADDDVHRLAGQRRTDGAVPVDSPQQPPAARPIRLPIPRPRARGAVIFVLFGLVQGL</sequence>
<proteinExistence type="predicted"/>
<comment type="caution">
    <text evidence="2">The sequence shown here is derived from an EMBL/GenBank/DDBJ whole genome shotgun (WGS) entry which is preliminary data.</text>
</comment>
<keyword evidence="3" id="KW-1185">Reference proteome</keyword>
<dbReference type="Proteomes" id="UP000331127">
    <property type="component" value="Unassembled WGS sequence"/>
</dbReference>
<name>A0A5M3X6G5_9ACTN</name>
<reference evidence="2 3" key="1">
    <citation type="submission" date="2019-10" db="EMBL/GenBank/DDBJ databases">
        <title>Whole genome shotgun sequence of Acrocarpospora macrocephala NBRC 16266.</title>
        <authorList>
            <person name="Ichikawa N."/>
            <person name="Kimura A."/>
            <person name="Kitahashi Y."/>
            <person name="Komaki H."/>
            <person name="Oguchi A."/>
        </authorList>
    </citation>
    <scope>NUCLEOTIDE SEQUENCE [LARGE SCALE GENOMIC DNA]</scope>
    <source>
        <strain evidence="2 3">NBRC 16266</strain>
    </source>
</reference>
<feature type="region of interest" description="Disordered" evidence="1">
    <location>
        <begin position="28"/>
        <end position="52"/>
    </location>
</feature>
<evidence type="ECO:0000313" key="2">
    <source>
        <dbReference type="EMBL" id="GES16256.1"/>
    </source>
</evidence>
<evidence type="ECO:0000256" key="1">
    <source>
        <dbReference type="SAM" id="MobiDB-lite"/>
    </source>
</evidence>
<gene>
    <name evidence="2" type="ORF">Amac_098540</name>
</gene>